<dbReference type="Gramene" id="Pp3c9_1400V3.1">
    <property type="protein sequence ID" value="PAC:32913156.CDS.1"/>
    <property type="gene ID" value="Pp3c9_1400"/>
</dbReference>
<keyword evidence="4" id="KW-1185">Reference proteome</keyword>
<dbReference type="PANTHER" id="PTHR35567:SF1">
    <property type="entry name" value="CONSERVED FUNGAL PROTEIN (AFU_ORTHOLOGUE AFUA_1G14230)"/>
    <property type="match status" value="1"/>
</dbReference>
<reference evidence="2 4" key="2">
    <citation type="journal article" date="2018" name="Plant J.">
        <title>The Physcomitrella patens chromosome-scale assembly reveals moss genome structure and evolution.</title>
        <authorList>
            <person name="Lang D."/>
            <person name="Ullrich K.K."/>
            <person name="Murat F."/>
            <person name="Fuchs J."/>
            <person name="Jenkins J."/>
            <person name="Haas F.B."/>
            <person name="Piednoel M."/>
            <person name="Gundlach H."/>
            <person name="Van Bel M."/>
            <person name="Meyberg R."/>
            <person name="Vives C."/>
            <person name="Morata J."/>
            <person name="Symeonidi A."/>
            <person name="Hiss M."/>
            <person name="Muchero W."/>
            <person name="Kamisugi Y."/>
            <person name="Saleh O."/>
            <person name="Blanc G."/>
            <person name="Decker E.L."/>
            <person name="van Gessel N."/>
            <person name="Grimwood J."/>
            <person name="Hayes R.D."/>
            <person name="Graham S.W."/>
            <person name="Gunter L.E."/>
            <person name="McDaniel S.F."/>
            <person name="Hoernstein S.N.W."/>
            <person name="Larsson A."/>
            <person name="Li F.W."/>
            <person name="Perroud P.F."/>
            <person name="Phillips J."/>
            <person name="Ranjan P."/>
            <person name="Rokshar D.S."/>
            <person name="Rothfels C.J."/>
            <person name="Schneider L."/>
            <person name="Shu S."/>
            <person name="Stevenson D.W."/>
            <person name="Thummler F."/>
            <person name="Tillich M."/>
            <person name="Villarreal Aguilar J.C."/>
            <person name="Widiez T."/>
            <person name="Wong G.K."/>
            <person name="Wymore A."/>
            <person name="Zhang Y."/>
            <person name="Zimmer A.D."/>
            <person name="Quatrano R.S."/>
            <person name="Mayer K.F.X."/>
            <person name="Goodstein D."/>
            <person name="Casacuberta J.M."/>
            <person name="Vandepoele K."/>
            <person name="Reski R."/>
            <person name="Cuming A.C."/>
            <person name="Tuskan G.A."/>
            <person name="Maumus F."/>
            <person name="Salse J."/>
            <person name="Schmutz J."/>
            <person name="Rensing S.A."/>
        </authorList>
    </citation>
    <scope>NUCLEOTIDE SEQUENCE [LARGE SCALE GENOMIC DNA]</scope>
    <source>
        <strain evidence="3 4">cv. Gransden 2004</strain>
    </source>
</reference>
<dbReference type="Gramene" id="Pp3c9_1400V3.2">
    <property type="protein sequence ID" value="PAC:32913157.CDS.1"/>
    <property type="gene ID" value="Pp3c9_1400"/>
</dbReference>
<accession>A0A2K1K1J2</accession>
<feature type="signal peptide" evidence="1">
    <location>
        <begin position="1"/>
        <end position="23"/>
    </location>
</feature>
<gene>
    <name evidence="2" type="ORF">PHYPA_012115</name>
</gene>
<dbReference type="EnsemblPlants" id="Pp3c9_1400V3.2">
    <property type="protein sequence ID" value="PAC:32913157.CDS.1"/>
    <property type="gene ID" value="Pp3c9_1400"/>
</dbReference>
<name>A0A2K1K1J2_PHYPA</name>
<reference evidence="3" key="3">
    <citation type="submission" date="2020-12" db="UniProtKB">
        <authorList>
            <consortium name="EnsemblPlants"/>
        </authorList>
    </citation>
    <scope>IDENTIFICATION</scope>
</reference>
<dbReference type="Proteomes" id="UP000006727">
    <property type="component" value="Chromosome 9"/>
</dbReference>
<dbReference type="AlphaFoldDB" id="A0A2K1K1J2"/>
<dbReference type="PANTHER" id="PTHR35567">
    <property type="entry name" value="MALATE DEHYDROGENASE (AFU_ORTHOLOGUE AFUA_2G13800)"/>
    <property type="match status" value="1"/>
</dbReference>
<dbReference type="EMBL" id="ABEU02000009">
    <property type="protein sequence ID" value="PNR47642.1"/>
    <property type="molecule type" value="Genomic_DNA"/>
</dbReference>
<reference evidence="2 4" key="1">
    <citation type="journal article" date="2008" name="Science">
        <title>The Physcomitrella genome reveals evolutionary insights into the conquest of land by plants.</title>
        <authorList>
            <person name="Rensing S."/>
            <person name="Lang D."/>
            <person name="Zimmer A."/>
            <person name="Terry A."/>
            <person name="Salamov A."/>
            <person name="Shapiro H."/>
            <person name="Nishiyama T."/>
            <person name="Perroud P.-F."/>
            <person name="Lindquist E."/>
            <person name="Kamisugi Y."/>
            <person name="Tanahashi T."/>
            <person name="Sakakibara K."/>
            <person name="Fujita T."/>
            <person name="Oishi K."/>
            <person name="Shin-I T."/>
            <person name="Kuroki Y."/>
            <person name="Toyoda A."/>
            <person name="Suzuki Y."/>
            <person name="Hashimoto A."/>
            <person name="Yamaguchi K."/>
            <person name="Sugano A."/>
            <person name="Kohara Y."/>
            <person name="Fujiyama A."/>
            <person name="Anterola A."/>
            <person name="Aoki S."/>
            <person name="Ashton N."/>
            <person name="Barbazuk W.B."/>
            <person name="Barker E."/>
            <person name="Bennetzen J."/>
            <person name="Bezanilla M."/>
            <person name="Blankenship R."/>
            <person name="Cho S.H."/>
            <person name="Dutcher S."/>
            <person name="Estelle M."/>
            <person name="Fawcett J.A."/>
            <person name="Gundlach H."/>
            <person name="Hanada K."/>
            <person name="Heyl A."/>
            <person name="Hicks K.A."/>
            <person name="Hugh J."/>
            <person name="Lohr M."/>
            <person name="Mayer K."/>
            <person name="Melkozernov A."/>
            <person name="Murata T."/>
            <person name="Nelson D."/>
            <person name="Pils B."/>
            <person name="Prigge M."/>
            <person name="Reiss B."/>
            <person name="Renner T."/>
            <person name="Rombauts S."/>
            <person name="Rushton P."/>
            <person name="Sanderfoot A."/>
            <person name="Schween G."/>
            <person name="Shiu S.-H."/>
            <person name="Stueber K."/>
            <person name="Theodoulou F.L."/>
            <person name="Tu H."/>
            <person name="Van de Peer Y."/>
            <person name="Verrier P.J."/>
            <person name="Waters E."/>
            <person name="Wood A."/>
            <person name="Yang L."/>
            <person name="Cove D."/>
            <person name="Cuming A."/>
            <person name="Hasebe M."/>
            <person name="Lucas S."/>
            <person name="Mishler D.B."/>
            <person name="Reski R."/>
            <person name="Grigoriev I."/>
            <person name="Quatrano R.S."/>
            <person name="Boore J.L."/>
        </authorList>
    </citation>
    <scope>NUCLEOTIDE SEQUENCE [LARGE SCALE GENOMIC DNA]</scope>
    <source>
        <strain evidence="3 4">cv. Gransden 2004</strain>
    </source>
</reference>
<evidence type="ECO:0000256" key="1">
    <source>
        <dbReference type="SAM" id="SignalP"/>
    </source>
</evidence>
<dbReference type="EnsemblPlants" id="Pp3c9_1400V3.1">
    <property type="protein sequence ID" value="PAC:32913156.CDS.1"/>
    <property type="gene ID" value="Pp3c9_1400"/>
</dbReference>
<dbReference type="InParanoid" id="A0A2K1K1J2"/>
<evidence type="ECO:0000313" key="2">
    <source>
        <dbReference type="EMBL" id="PNR47642.1"/>
    </source>
</evidence>
<keyword evidence="1" id="KW-0732">Signal</keyword>
<protein>
    <submittedName>
        <fullName evidence="2 3">Uncharacterized protein</fullName>
    </submittedName>
</protein>
<evidence type="ECO:0000313" key="4">
    <source>
        <dbReference type="Proteomes" id="UP000006727"/>
    </source>
</evidence>
<organism evidence="2">
    <name type="scientific">Physcomitrium patens</name>
    <name type="common">Spreading-leaved earth moss</name>
    <name type="synonym">Physcomitrella patens</name>
    <dbReference type="NCBI Taxonomy" id="3218"/>
    <lineage>
        <taxon>Eukaryota</taxon>
        <taxon>Viridiplantae</taxon>
        <taxon>Streptophyta</taxon>
        <taxon>Embryophyta</taxon>
        <taxon>Bryophyta</taxon>
        <taxon>Bryophytina</taxon>
        <taxon>Bryopsida</taxon>
        <taxon>Funariidae</taxon>
        <taxon>Funariales</taxon>
        <taxon>Funariaceae</taxon>
        <taxon>Physcomitrium</taxon>
    </lineage>
</organism>
<proteinExistence type="predicted"/>
<sequence>MATTMELAARIFMLVSLALCVHAAQDLQEATSIEVPPGYRLAITLSGKGYQHYRFNGTDWVNFKARARLYNCDKKQIGRHFYLPHPDALGGQPTWETIPSKGVPYSIVT</sequence>
<evidence type="ECO:0000313" key="3">
    <source>
        <dbReference type="EnsemblPlants" id="PAC:32913156.CDS.1"/>
    </source>
</evidence>
<feature type="chain" id="PRO_5036042959" evidence="1">
    <location>
        <begin position="24"/>
        <end position="109"/>
    </location>
</feature>